<protein>
    <submittedName>
        <fullName evidence="2">MT-A70</fullName>
    </submittedName>
</protein>
<dbReference type="PANTHER" id="PTHR12829:SF4">
    <property type="entry name" value="N(6)-ADENINE-SPECIFIC METHYLTRANSFERASE METTL4"/>
    <property type="match status" value="1"/>
</dbReference>
<feature type="non-terminal residue" evidence="2">
    <location>
        <position position="1"/>
    </location>
</feature>
<gene>
    <name evidence="2" type="ORF">K402DRAFT_335941</name>
</gene>
<dbReference type="InterPro" id="IPR007757">
    <property type="entry name" value="MT-A70-like"/>
</dbReference>
<evidence type="ECO:0000256" key="1">
    <source>
        <dbReference type="PROSITE-ProRule" id="PRU00489"/>
    </source>
</evidence>
<evidence type="ECO:0000313" key="2">
    <source>
        <dbReference type="EMBL" id="KAF1984773.1"/>
    </source>
</evidence>
<dbReference type="OrthoDB" id="61116at2759"/>
<organism evidence="2 3">
    <name type="scientific">Aulographum hederae CBS 113979</name>
    <dbReference type="NCBI Taxonomy" id="1176131"/>
    <lineage>
        <taxon>Eukaryota</taxon>
        <taxon>Fungi</taxon>
        <taxon>Dikarya</taxon>
        <taxon>Ascomycota</taxon>
        <taxon>Pezizomycotina</taxon>
        <taxon>Dothideomycetes</taxon>
        <taxon>Pleosporomycetidae</taxon>
        <taxon>Aulographales</taxon>
        <taxon>Aulographaceae</taxon>
    </lineage>
</organism>
<keyword evidence="3" id="KW-1185">Reference proteome</keyword>
<proteinExistence type="inferred from homology"/>
<dbReference type="EMBL" id="ML977166">
    <property type="protein sequence ID" value="KAF1984773.1"/>
    <property type="molecule type" value="Genomic_DNA"/>
</dbReference>
<dbReference type="PROSITE" id="PS51143">
    <property type="entry name" value="MT_A70"/>
    <property type="match status" value="1"/>
</dbReference>
<accession>A0A6G1GUY9</accession>
<reference evidence="2" key="1">
    <citation type="journal article" date="2020" name="Stud. Mycol.">
        <title>101 Dothideomycetes genomes: a test case for predicting lifestyles and emergence of pathogens.</title>
        <authorList>
            <person name="Haridas S."/>
            <person name="Albert R."/>
            <person name="Binder M."/>
            <person name="Bloem J."/>
            <person name="Labutti K."/>
            <person name="Salamov A."/>
            <person name="Andreopoulos B."/>
            <person name="Baker S."/>
            <person name="Barry K."/>
            <person name="Bills G."/>
            <person name="Bluhm B."/>
            <person name="Cannon C."/>
            <person name="Castanera R."/>
            <person name="Culley D."/>
            <person name="Daum C."/>
            <person name="Ezra D."/>
            <person name="Gonzalez J."/>
            <person name="Henrissat B."/>
            <person name="Kuo A."/>
            <person name="Liang C."/>
            <person name="Lipzen A."/>
            <person name="Lutzoni F."/>
            <person name="Magnuson J."/>
            <person name="Mondo S."/>
            <person name="Nolan M."/>
            <person name="Ohm R."/>
            <person name="Pangilinan J."/>
            <person name="Park H.-J."/>
            <person name="Ramirez L."/>
            <person name="Alfaro M."/>
            <person name="Sun H."/>
            <person name="Tritt A."/>
            <person name="Yoshinaga Y."/>
            <person name="Zwiers L.-H."/>
            <person name="Turgeon B."/>
            <person name="Goodwin S."/>
            <person name="Spatafora J."/>
            <person name="Crous P."/>
            <person name="Grigoriev I."/>
        </authorList>
    </citation>
    <scope>NUCLEOTIDE SEQUENCE</scope>
    <source>
        <strain evidence="2">CBS 113979</strain>
    </source>
</reference>
<dbReference type="Pfam" id="PF05063">
    <property type="entry name" value="MT-A70"/>
    <property type="match status" value="1"/>
</dbReference>
<dbReference type="PANTHER" id="PTHR12829">
    <property type="entry name" value="N6-ADENOSINE-METHYLTRANSFERASE"/>
    <property type="match status" value="1"/>
</dbReference>
<evidence type="ECO:0000313" key="3">
    <source>
        <dbReference type="Proteomes" id="UP000800041"/>
    </source>
</evidence>
<dbReference type="Proteomes" id="UP000800041">
    <property type="component" value="Unassembled WGS sequence"/>
</dbReference>
<dbReference type="GO" id="GO:0008168">
    <property type="term" value="F:methyltransferase activity"/>
    <property type="evidence" value="ECO:0007669"/>
    <property type="project" value="TreeGrafter"/>
</dbReference>
<name>A0A6G1GUY9_9PEZI</name>
<sequence length="226" mass="25074">FDLLLLDPPWPNRSASRASPYNIETSATSIFSLLLKLDLDAVIAPDALVAVWITHKPAVRAVAMKWASSWGGVLVEEWIWGKITKDGAPIIEMEEAQGEARGGGNGRKPYEILLLFRAPSSGSLEPAYALQAEEQTNSWNVQSQAQDGLKRRVILAVPDLHSRKPCLKDLLEELKSRCSVKALEVFARCTVSGWWSWGNEACLFNWEGAFGRVDGEGNDREVPRKE</sequence>
<comment type="similarity">
    <text evidence="1">Belongs to the MT-A70-like family.</text>
</comment>
<dbReference type="AlphaFoldDB" id="A0A6G1GUY9"/>
<dbReference type="GO" id="GO:0005634">
    <property type="term" value="C:nucleus"/>
    <property type="evidence" value="ECO:0007669"/>
    <property type="project" value="TreeGrafter"/>
</dbReference>